<gene>
    <name evidence="3" type="ORF">PFY12_07440</name>
</gene>
<dbReference type="Pfam" id="PF18962">
    <property type="entry name" value="Por_Secre_tail"/>
    <property type="match status" value="1"/>
</dbReference>
<dbReference type="NCBIfam" id="TIGR04183">
    <property type="entry name" value="Por_Secre_tail"/>
    <property type="match status" value="1"/>
</dbReference>
<dbReference type="PANTHER" id="PTHR42754">
    <property type="entry name" value="ENDOGLUCANASE"/>
    <property type="match status" value="1"/>
</dbReference>
<name>A0ABY7QSE0_9FLAO</name>
<evidence type="ECO:0000313" key="3">
    <source>
        <dbReference type="EMBL" id="WBV61941.1"/>
    </source>
</evidence>
<dbReference type="Proteomes" id="UP001210978">
    <property type="component" value="Chromosome"/>
</dbReference>
<dbReference type="SUPFAM" id="SSF50998">
    <property type="entry name" value="Quinoprotein alcohol dehydrogenase-like"/>
    <property type="match status" value="1"/>
</dbReference>
<dbReference type="EMBL" id="CP115859">
    <property type="protein sequence ID" value="WBV61941.1"/>
    <property type="molecule type" value="Genomic_DNA"/>
</dbReference>
<proteinExistence type="predicted"/>
<organism evidence="3 4">
    <name type="scientific">Chryseobacterium camelliae</name>
    <dbReference type="NCBI Taxonomy" id="1265445"/>
    <lineage>
        <taxon>Bacteria</taxon>
        <taxon>Pseudomonadati</taxon>
        <taxon>Bacteroidota</taxon>
        <taxon>Flavobacteriia</taxon>
        <taxon>Flavobacteriales</taxon>
        <taxon>Weeksellaceae</taxon>
        <taxon>Chryseobacterium group</taxon>
        <taxon>Chryseobacterium</taxon>
    </lineage>
</organism>
<dbReference type="PANTHER" id="PTHR42754:SF1">
    <property type="entry name" value="LIPOPROTEIN"/>
    <property type="match status" value="1"/>
</dbReference>
<sequence length="519" mass="56843">MRFKFIFSLILILFIKLLYSQPPTIEWQKSFGGTGQDGSYDLQLTSDGGYISAGISYSSPSGNITNSKGSGDIWLVKTDALGNIQWQKSYGGTDSEIPTSIKQTSDGGYIFTGGTRSVDGDITTPKGSDDVWVVKLDQTGNIQWQKNYGGTAPDSGRSVEQTTDGGYIIAAATQSTNGDVAFHYGNSGDDFWLLKLDSLGNLQWQKTYGGNNQDLVYKVKQTPDLGYVLAGGTTSPDGNVTNPNGTQDSWVVKTDQYGNLQWQKTYGGTSYEYIFDIKLTPDGGYITAGSTMSQNGDITTFYGNADFWITKLDSAGNLQWQKSFGGSGFDTATFIENTSDGGYIAGGHTESTDGNVTFLRGLFDAWLIKLDASGNTQWQKTYGSSGLDYAHSLKITPDGSYILLGTNSTNDYDVTGNHGSWDYWLVKFAKEEQLNTHENNSKNNISIYPNPAKDFVTIDHLPNETIISIHDMSGRKIFSKKYSEAKVSMNISQLTNGTYIIQVDDQEKTILSEKLIIKK</sequence>
<protein>
    <submittedName>
        <fullName evidence="3">T9SS type A sorting domain-containing protein</fullName>
    </submittedName>
</protein>
<evidence type="ECO:0000313" key="4">
    <source>
        <dbReference type="Proteomes" id="UP001210978"/>
    </source>
</evidence>
<accession>A0ABY7QSE0</accession>
<dbReference type="InterPro" id="IPR026444">
    <property type="entry name" value="Secre_tail"/>
</dbReference>
<dbReference type="InterPro" id="IPR011047">
    <property type="entry name" value="Quinoprotein_ADH-like_sf"/>
</dbReference>
<dbReference type="RefSeq" id="WP_271150191.1">
    <property type="nucleotide sequence ID" value="NZ_CP115859.1"/>
</dbReference>
<feature type="domain" description="Secretion system C-terminal sorting" evidence="2">
    <location>
        <begin position="447"/>
        <end position="517"/>
    </location>
</feature>
<reference evidence="3 4" key="1">
    <citation type="submission" date="2023-01" db="EMBL/GenBank/DDBJ databases">
        <title>Complete genome of Chryseobacterium camelliae VAN22-5A.</title>
        <authorList>
            <person name="Zong G."/>
            <person name="Cao G."/>
        </authorList>
    </citation>
    <scope>NUCLEOTIDE SEQUENCE [LARGE SCALE GENOMIC DNA]</scope>
    <source>
        <strain evidence="3 4">VAN22-5A</strain>
    </source>
</reference>
<keyword evidence="1" id="KW-0732">Signal</keyword>
<evidence type="ECO:0000259" key="2">
    <source>
        <dbReference type="Pfam" id="PF18962"/>
    </source>
</evidence>
<evidence type="ECO:0000256" key="1">
    <source>
        <dbReference type="ARBA" id="ARBA00022729"/>
    </source>
</evidence>
<keyword evidence="4" id="KW-1185">Reference proteome</keyword>